<dbReference type="OrthoDB" id="4036043at2759"/>
<feature type="compositionally biased region" description="Basic and acidic residues" evidence="1">
    <location>
        <begin position="171"/>
        <end position="180"/>
    </location>
</feature>
<evidence type="ECO:0000256" key="1">
    <source>
        <dbReference type="SAM" id="MobiDB-lite"/>
    </source>
</evidence>
<dbReference type="EMBL" id="BIMX01000006">
    <property type="protein sequence ID" value="GCE98815.1"/>
    <property type="molecule type" value="Genomic_DNA"/>
</dbReference>
<sequence length="281" mass="32096">MEGSRSKPVQVHLVTPEEPEGHRDGGVRNSSCNSINESGNDCYNTIRQHILRGLHRVHDNDNNNNDDDNDDTDDDSKGSAVKDYFMPSVRNTRKLEAEISITIQYLKDHDNHSQIDRQRIVELLNRSLTSISHWSLQAQLAQLKRRDDDRHIVENNLLRKEMEVLMSKRSNELRSPHKTEIFSQMRPIRPKSPSLSISTPSKHSLSSKSAISGLSSPTTPQKKIVRSPTKKHPPMSIAPNSVVDPASLKLVESKKPHPRMRRTSDNPMTNEYVRVFHLQRK</sequence>
<accession>A0A4C2E3X5</accession>
<feature type="region of interest" description="Disordered" evidence="1">
    <location>
        <begin position="171"/>
        <end position="270"/>
    </location>
</feature>
<evidence type="ECO:0000313" key="3">
    <source>
        <dbReference type="Proteomes" id="UP000301737"/>
    </source>
</evidence>
<comment type="caution">
    <text evidence="2">The sequence shown here is derived from an EMBL/GenBank/DDBJ whole genome shotgun (WGS) entry which is preliminary data.</text>
</comment>
<reference evidence="2 3" key="1">
    <citation type="submission" date="2019-01" db="EMBL/GenBank/DDBJ databases">
        <title>Draft Genome Sequencing of Zygosaccharomyces mellis Ca-7.</title>
        <authorList>
            <person name="Shiwa Y."/>
            <person name="Kanesaki Y."/>
            <person name="Ishige T."/>
            <person name="Mura K."/>
            <person name="Hori T."/>
            <person name="Tamura T."/>
        </authorList>
    </citation>
    <scope>NUCLEOTIDE SEQUENCE [LARGE SCALE GENOMIC DNA]</scope>
    <source>
        <strain evidence="2 3">Ca-7</strain>
    </source>
</reference>
<name>A0A4C2E3X5_9SACH</name>
<organism evidence="2 3">
    <name type="scientific">Zygosaccharomyces mellis</name>
    <dbReference type="NCBI Taxonomy" id="42258"/>
    <lineage>
        <taxon>Eukaryota</taxon>
        <taxon>Fungi</taxon>
        <taxon>Dikarya</taxon>
        <taxon>Ascomycota</taxon>
        <taxon>Saccharomycotina</taxon>
        <taxon>Saccharomycetes</taxon>
        <taxon>Saccharomycetales</taxon>
        <taxon>Saccharomycetaceae</taxon>
        <taxon>Zygosaccharomyces</taxon>
    </lineage>
</organism>
<dbReference type="Proteomes" id="UP000301737">
    <property type="component" value="Unassembled WGS sequence"/>
</dbReference>
<gene>
    <name evidence="2" type="ORF">ZYGM_004338</name>
</gene>
<protein>
    <submittedName>
        <fullName evidence="2">Uncharacterized protein</fullName>
    </submittedName>
</protein>
<feature type="compositionally biased region" description="Basic residues" evidence="1">
    <location>
        <begin position="223"/>
        <end position="233"/>
    </location>
</feature>
<proteinExistence type="predicted"/>
<feature type="compositionally biased region" description="Acidic residues" evidence="1">
    <location>
        <begin position="64"/>
        <end position="74"/>
    </location>
</feature>
<evidence type="ECO:0000313" key="2">
    <source>
        <dbReference type="EMBL" id="GCE98815.1"/>
    </source>
</evidence>
<dbReference type="AlphaFoldDB" id="A0A4C2E3X5"/>
<feature type="compositionally biased region" description="Low complexity" evidence="1">
    <location>
        <begin position="191"/>
        <end position="216"/>
    </location>
</feature>
<feature type="region of interest" description="Disordered" evidence="1">
    <location>
        <begin position="1"/>
        <end position="32"/>
    </location>
</feature>
<feature type="region of interest" description="Disordered" evidence="1">
    <location>
        <begin position="57"/>
        <end position="82"/>
    </location>
</feature>
<keyword evidence="3" id="KW-1185">Reference proteome</keyword>